<name>A0A9P7XWD8_9FUNG</name>
<dbReference type="EMBL" id="JAHRHY010000006">
    <property type="protein sequence ID" value="KAG9068357.1"/>
    <property type="molecule type" value="Genomic_DNA"/>
</dbReference>
<accession>A0A9P7XWD8</accession>
<feature type="compositionally biased region" description="Basic and acidic residues" evidence="1">
    <location>
        <begin position="24"/>
        <end position="46"/>
    </location>
</feature>
<dbReference type="AlphaFoldDB" id="A0A9P7XWD8"/>
<organism evidence="2 3">
    <name type="scientific">Linnemannia hyalina</name>
    <dbReference type="NCBI Taxonomy" id="64524"/>
    <lineage>
        <taxon>Eukaryota</taxon>
        <taxon>Fungi</taxon>
        <taxon>Fungi incertae sedis</taxon>
        <taxon>Mucoromycota</taxon>
        <taxon>Mortierellomycotina</taxon>
        <taxon>Mortierellomycetes</taxon>
        <taxon>Mortierellales</taxon>
        <taxon>Mortierellaceae</taxon>
        <taxon>Linnemannia</taxon>
    </lineage>
</organism>
<keyword evidence="3" id="KW-1185">Reference proteome</keyword>
<evidence type="ECO:0000256" key="1">
    <source>
        <dbReference type="SAM" id="MobiDB-lite"/>
    </source>
</evidence>
<feature type="region of interest" description="Disordered" evidence="1">
    <location>
        <begin position="1"/>
        <end position="56"/>
    </location>
</feature>
<protein>
    <submittedName>
        <fullName evidence="2">Uncharacterized protein</fullName>
    </submittedName>
</protein>
<reference evidence="2" key="1">
    <citation type="submission" date="2021-06" db="EMBL/GenBank/DDBJ databases">
        <title>Genome Sequence of Mortierella hyaline Strain SCG-10, a Cold-Adapted, Nitrate-Reducing Fungus Isolated from Soil in Minnesota, USA.</title>
        <authorList>
            <person name="Aldossari N."/>
        </authorList>
    </citation>
    <scope>NUCLEOTIDE SEQUENCE</scope>
    <source>
        <strain evidence="2">SCG-10</strain>
    </source>
</reference>
<dbReference type="Proteomes" id="UP000707451">
    <property type="component" value="Unassembled WGS sequence"/>
</dbReference>
<proteinExistence type="predicted"/>
<comment type="caution">
    <text evidence="2">The sequence shown here is derived from an EMBL/GenBank/DDBJ whole genome shotgun (WGS) entry which is preliminary data.</text>
</comment>
<sequence length="173" mass="19982">MSHTTLRSALPKRKANGDSFTDADQQRDETVKTDHQPDNTADHTVDADQQAMPSFSVPDDHKTLKIKVIDATYIIPNKIMEVNYDDTVANLKALIILSFLKEITLNPLRIRLTFNSNNVRASTSPQGRRSHGHLWIRENTRLKHYFGRERDYRLDYEDDVKVHVEVRILPSLM</sequence>
<gene>
    <name evidence="2" type="ORF">KI688_010625</name>
</gene>
<evidence type="ECO:0000313" key="2">
    <source>
        <dbReference type="EMBL" id="KAG9068357.1"/>
    </source>
</evidence>
<evidence type="ECO:0000313" key="3">
    <source>
        <dbReference type="Proteomes" id="UP000707451"/>
    </source>
</evidence>